<name>A7REH7_PLAFR</name>
<feature type="compositionally biased region" description="Basic and acidic residues" evidence="2">
    <location>
        <begin position="2723"/>
        <end position="2734"/>
    </location>
</feature>
<evidence type="ECO:0000256" key="4">
    <source>
        <dbReference type="SAM" id="SignalP"/>
    </source>
</evidence>
<feature type="region of interest" description="Disordered" evidence="2">
    <location>
        <begin position="41"/>
        <end position="133"/>
    </location>
</feature>
<feature type="compositionally biased region" description="Polar residues" evidence="2">
    <location>
        <begin position="61"/>
        <end position="71"/>
    </location>
</feature>
<evidence type="ECO:0000256" key="1">
    <source>
        <dbReference type="SAM" id="Coils"/>
    </source>
</evidence>
<feature type="coiled-coil region" evidence="1">
    <location>
        <begin position="1191"/>
        <end position="1240"/>
    </location>
</feature>
<feature type="transmembrane region" description="Helical" evidence="3">
    <location>
        <begin position="2764"/>
        <end position="2781"/>
    </location>
</feature>
<feature type="coiled-coil region" evidence="1">
    <location>
        <begin position="2301"/>
        <end position="2371"/>
    </location>
</feature>
<evidence type="ECO:0000313" key="5">
    <source>
        <dbReference type="EMBL" id="ABK96933.1"/>
    </source>
</evidence>
<proteinExistence type="predicted"/>
<dbReference type="VEuPathDB" id="PlasmoDB:AK88_00929"/>
<dbReference type="EMBL" id="DQ973815">
    <property type="protein sequence ID" value="ABK96933.1"/>
    <property type="molecule type" value="Genomic_DNA"/>
</dbReference>
<keyword evidence="3" id="KW-0472">Membrane</keyword>
<feature type="compositionally biased region" description="Basic residues" evidence="2">
    <location>
        <begin position="44"/>
        <end position="60"/>
    </location>
</feature>
<feature type="region of interest" description="Disordered" evidence="2">
    <location>
        <begin position="2687"/>
        <end position="2743"/>
    </location>
</feature>
<keyword evidence="4" id="KW-0732">Signal</keyword>
<sequence>MKSGIYLAAHLYLLYYLGAGHGENIVEDICKGERGINFFSLHSNSKRNKKSKHNREKKRNAQNSNFLNQESYVKETDNISGKDVEGSHPSHDSSFVNLNDHVSKKSSSYSVQVKERTPYSSMQRNKEKEKVHERMHGVVNSFVQSPEWEESGDWEGTDKSKVNISETLKDHTRFNRVFDMEIDFVDLHFFSTIQELIPENSKYHEYYEKTLKQEIPKHIDTLKRLIESCISEKEQMVILKHEINYAKTKSIETETLSEKESTLSEISRAYDIHIESYREKLKPQINDIKNKAFSFLKDSLCKENCAKYVQSYNTMLRNYISYAKKYQMETYVYFRRSINDYSVIDKMLSEAKELNIDISESANSLKLLGEDINEFSYLYSVNHTLIDDAAQNLESINEENASAEIDAQKFEQNSKFLVNNYCIFEYIRELNNPIKKSYENIIKKSNVLLSSIIDTFEKIATALYKSTFDEKKCNKIKTDAFKVKDGAEQIYEKNENIYNKIPDDEDEKLNIYYDLIYPMNHYKDEIVSNSEFISNRCKNIYENVKKMYEKQLNNIEQLENNTLKVDLYVMQIRNMNTEKTRIDDSFRTLEKFYETILELKRKMYDLMITFEKNVAKIDRLEVVKYVRALREEEMKALLEQMTTKAYHLRELVSLKEKSNVHFTQMNELLNTGSYDNMEEFSLTEKVQNDIDNVYNSVYREHMNELIEEVENFVTTNKGSTVETLHEAVEQKLQDAKETFAKLDFISDTLLTNVYNKMSAEVAYVEVIKKGIAQKQVENVHKRLKNFLDSFATVFDALQKKMKDYNYEVDAIEKYKQNISEKEEEYFNNVNVDADVPREESNVQEYTKHKQNCSRQEGEISAKITHLREVMNNIEGQLNYYGVFEKYFTLISDQNEVSKVKALKEKIISDNLSDKIEQYEIEFKGKTSAVENIVSNIQSLNMAIGSLKRLNGSINNCNKYNGDIALLKSKIKTLRDEVQKEITEMEGDSVVGENTTALLLTSLRDKMERINEKLNENRLNNLDTKKEGLLKFYLESKSQIHITKDQNRPQDTLNRIDEWEAIKKEVDELNDNYEIIRKNKVTLLKNNSVTYIEAMHSHIDNVVHSITRNKNEILKSVEAIKEKLNLVEQNEDYKEVRNAENEKQIEAIRGSISKLKEIVNKHVRDMTHLESSSNISKINAMKKENEHDLEKINQIKGQMRDIYEKLKNISDELKEGPVKELKETSENVDKVELELEKKNIGHILDRIIIEKDKARKGVNEMNSLKTKIENLIHKTSDKSQNELVTTSITKHLENAKGYEDLIKRNEEESILLRDNAIKLQAFVEVKKLVQQVNMNLQSAIQRNAGISKELNELKGVNDLLISTNYSSILAYIKKNFSESVRFNQLANEEFTKAEGEEKSASARFEEAEKLKGQIVKDLDYSDIDDKVNKIEGIKREILRMTDSALTFWEESEKYKQLCSSYLENTKEGKKKIEYLKNKGSRGKANITDRQMEEVDDYVRKHEDAFQKVVEQVNKTKGLYESTLSYVTKMDNLFNESVMKEVKVKCKKKNDKAEQLFDQIKTVVDRIKVRVSENQGKIGELKEKDKIEKKESMQLNDMSKKSLLQIDNCIKELDTALSTIERVKENALQYFDAANKSMKSVLSIRELDTENSLDKVTAAKKNYEKNLVTVQNQLSHINMEEVNLKDISKRITDIENDLLKMKKQYKQGLMQAINENADKRKRNFELVRREINVLVDSRKSIFIKLKLKEYDMTDDLKNYGAKMNAIHEKFTKSYNLIKTQLSNATKYSMISKEAQSLREEAEKEDEHLRKREEEAIRLLNDIKKMEASKLLNEMMNNVNAEYEGVTRDHASISQYVEDMKQIVDQLKRLNNIRECSTKLNDILSIVKKVKESKQAEYKRDAKSMYESMLALANYFLSDDAKISSGMELNPEMKSNYKTDLESEIFSVVSNTNGLLKKIEQGSNDVIKKERESERLAKEATDIYNVIKQKNEFNERLVEVKNKKKLIWEKIREALERWRQVKGITCHFEKFYTLLDNTEEIANLNKMVTVYQDKKDALKVSVFQEMDNDMKKYSNSIAQLEGVVLSGMESKEYVAELGTSNDKMGNISEKIRTIYSKVMEMNSTIDDLYKMGNSCQSQWIAQLRHAANMKTSKILIMINKQKENVEKFVQYIKNNSYSTDNYVETLKKFYDNKITFWNASENVQNADTYSLNFAEHAKESLRAIKHIKGELHSFHENSGISIVERKLENILVLHNKLSDEKGEMDDLYINMSETKLMQMEQSSDVFKPVIELHERMNETNYKSLLEKQQKLKSVKDNLQHMEAELIKNGLQYTPDSVQNVKNIYGDIEAEVKTLEDVYRDYSDNNQKVEEYKKQFSILIDRTDTLMDDIEIFKKENNYNLMEENTATIHRVNDYIENITNKLVETRRKYENMLENKKQNDDMLQNIFLKKRNIIELFENVKKEKESILNDLYEQERLLKIGEKLDEIKDKVTKILDKYEINEKKEMLSKNLLKKRSNIMNPISIYGLEREANEINTDFKKIKYDAKELNNLLEDTIKKKGYMEALFNQMSSQRNPSEYKSAEKHMNEASGIIHQLEIKLGGMDQLVKYSERILSEMNYKKSSIGKEKTAKDLRISERNRSEKEERARLQGMSMNNDPMKIGITHPEGSVGEGKQSELDGTKGVIHDADEHNTGSTKGGHGLEHEETALPTDQTKMSDGTRLWHNSTRRDTHDMHTGKSQDGTYEDTSSNNGVDIVLNKKFNSNNVKYAGAFILLLASVLLGAIIRKTKDDQEKDDNDEQVDDLFEIKTSMSIENEEEIVHVCFDDFDY</sequence>
<feature type="compositionally biased region" description="Basic and acidic residues" evidence="2">
    <location>
        <begin position="72"/>
        <end position="91"/>
    </location>
</feature>
<protein>
    <submittedName>
        <fullName evidence="5">Normocyte-binding protein 1</fullName>
    </submittedName>
</protein>
<reference evidence="5" key="2">
    <citation type="journal article" date="2009" name="Mol. Biochem. Parasitol.">
        <title>The reticulocyte binding-like proteins of P. knowlesi locate to the micronemes of merozoites and define two new members of this invasion ligand family.</title>
        <authorList>
            <person name="Meyer E.V."/>
            <person name="Semenya A.A."/>
            <person name="Okenu D.M."/>
            <person name="Dluzewski A.R."/>
            <person name="Bannister L.H."/>
            <person name="Barnwell J.W."/>
            <person name="Galinski M.R."/>
        </authorList>
    </citation>
    <scope>NUCLEOTIDE SEQUENCE</scope>
</reference>
<organism evidence="5">
    <name type="scientific">Plasmodium fragile</name>
    <dbReference type="NCBI Taxonomy" id="5857"/>
    <lineage>
        <taxon>Eukaryota</taxon>
        <taxon>Sar</taxon>
        <taxon>Alveolata</taxon>
        <taxon>Apicomplexa</taxon>
        <taxon>Aconoidasida</taxon>
        <taxon>Haemosporida</taxon>
        <taxon>Plasmodiidae</taxon>
        <taxon>Plasmodium</taxon>
        <taxon>Plasmodium (Plasmodium)</taxon>
    </lineage>
</organism>
<feature type="chain" id="PRO_5002714350" evidence="4">
    <location>
        <begin position="23"/>
        <end position="2825"/>
    </location>
</feature>
<accession>A7REH7</accession>
<feature type="compositionally biased region" description="Basic and acidic residues" evidence="2">
    <location>
        <begin position="124"/>
        <end position="133"/>
    </location>
</feature>
<keyword evidence="3" id="KW-0812">Transmembrane</keyword>
<reference evidence="5" key="1">
    <citation type="submission" date="2006-08" db="EMBL/GenBank/DDBJ databases">
        <authorList>
            <person name="Okenu D.M.N."/>
            <person name="Barnwell J.W."/>
            <person name="Galinski M.R."/>
        </authorList>
    </citation>
    <scope>NUCLEOTIDE SEQUENCE</scope>
</reference>
<feature type="signal peptide" evidence="4">
    <location>
        <begin position="1"/>
        <end position="22"/>
    </location>
</feature>
<evidence type="ECO:0000256" key="2">
    <source>
        <dbReference type="SAM" id="MobiDB-lite"/>
    </source>
</evidence>
<evidence type="ECO:0000256" key="3">
    <source>
        <dbReference type="SAM" id="Phobius"/>
    </source>
</evidence>
<feature type="coiled-coil region" evidence="1">
    <location>
        <begin position="1789"/>
        <end position="1826"/>
    </location>
</feature>
<keyword evidence="3" id="KW-1133">Transmembrane helix</keyword>
<keyword evidence="1" id="KW-0175">Coiled coil</keyword>
<feature type="coiled-coil region" evidence="1">
    <location>
        <begin position="956"/>
        <end position="1026"/>
    </location>
</feature>
<feature type="coiled-coil region" evidence="1">
    <location>
        <begin position="1058"/>
        <end position="1085"/>
    </location>
</feature>
<feature type="coiled-coil region" evidence="1">
    <location>
        <begin position="386"/>
        <end position="413"/>
    </location>
</feature>
<feature type="coiled-coil region" evidence="1">
    <location>
        <begin position="1651"/>
        <end position="1702"/>
    </location>
</feature>